<name>A0A0F9P7T6_9ZZZZ</name>
<feature type="compositionally biased region" description="Basic and acidic residues" evidence="1">
    <location>
        <begin position="257"/>
        <end position="266"/>
    </location>
</feature>
<reference evidence="2" key="1">
    <citation type="journal article" date="2015" name="Nature">
        <title>Complex archaea that bridge the gap between prokaryotes and eukaryotes.</title>
        <authorList>
            <person name="Spang A."/>
            <person name="Saw J.H."/>
            <person name="Jorgensen S.L."/>
            <person name="Zaremba-Niedzwiedzka K."/>
            <person name="Martijn J."/>
            <person name="Lind A.E."/>
            <person name="van Eijk R."/>
            <person name="Schleper C."/>
            <person name="Guy L."/>
            <person name="Ettema T.J."/>
        </authorList>
    </citation>
    <scope>NUCLEOTIDE SEQUENCE</scope>
</reference>
<evidence type="ECO:0000256" key="1">
    <source>
        <dbReference type="SAM" id="MobiDB-lite"/>
    </source>
</evidence>
<protein>
    <submittedName>
        <fullName evidence="2">Uncharacterized protein</fullName>
    </submittedName>
</protein>
<dbReference type="AlphaFoldDB" id="A0A0F9P7T6"/>
<feature type="region of interest" description="Disordered" evidence="1">
    <location>
        <begin position="1"/>
        <end position="53"/>
    </location>
</feature>
<comment type="caution">
    <text evidence="2">The sequence shown here is derived from an EMBL/GenBank/DDBJ whole genome shotgun (WGS) entry which is preliminary data.</text>
</comment>
<feature type="compositionally biased region" description="Basic and acidic residues" evidence="1">
    <location>
        <begin position="208"/>
        <end position="224"/>
    </location>
</feature>
<organism evidence="2">
    <name type="scientific">marine sediment metagenome</name>
    <dbReference type="NCBI Taxonomy" id="412755"/>
    <lineage>
        <taxon>unclassified sequences</taxon>
        <taxon>metagenomes</taxon>
        <taxon>ecological metagenomes</taxon>
    </lineage>
</organism>
<dbReference type="EMBL" id="LAZR01002603">
    <property type="protein sequence ID" value="KKN27950.1"/>
    <property type="molecule type" value="Genomic_DNA"/>
</dbReference>
<sequence>MTQEVTETTQEILPSPTEAAEAQATPTGAEEPQPTPAEGQEAAAPTEKPPLAWATVEDPYDVLDLDDFKPILERRSGLIEEGLREDFQGRLETATKNWESTNTHDTLAGITGNLAEKLEASDIEGAERIMARLEKFREPYMEAHENGLQAKGATAMAGQSLRSMLGLLDVRSQEALYDLAKRTTGSWEPVFKKFLELGGKKDYERGLTENRDAAAERKKLEARRGQGANLAPGTSGGKGGYRTKAEARTLHVQNKISNEEMKRVRADPTIPD</sequence>
<feature type="compositionally biased region" description="Low complexity" evidence="1">
    <location>
        <begin position="14"/>
        <end position="32"/>
    </location>
</feature>
<accession>A0A0F9P7T6</accession>
<feature type="region of interest" description="Disordered" evidence="1">
    <location>
        <begin position="208"/>
        <end position="272"/>
    </location>
</feature>
<feature type="compositionally biased region" description="Polar residues" evidence="1">
    <location>
        <begin position="1"/>
        <end position="12"/>
    </location>
</feature>
<proteinExistence type="predicted"/>
<gene>
    <name evidence="2" type="ORF">LCGC14_0859400</name>
</gene>
<evidence type="ECO:0000313" key="2">
    <source>
        <dbReference type="EMBL" id="KKN27950.1"/>
    </source>
</evidence>